<dbReference type="InterPro" id="IPR046646">
    <property type="entry name" value="DUF6758"/>
</dbReference>
<accession>A0ABQ5QQF9</accession>
<organism evidence="1 2">
    <name type="scientific">Phytohabitans aurantiacus</name>
    <dbReference type="NCBI Taxonomy" id="3016789"/>
    <lineage>
        <taxon>Bacteria</taxon>
        <taxon>Bacillati</taxon>
        <taxon>Actinomycetota</taxon>
        <taxon>Actinomycetes</taxon>
        <taxon>Micromonosporales</taxon>
        <taxon>Micromonosporaceae</taxon>
    </lineage>
</organism>
<comment type="caution">
    <text evidence="1">The sequence shown here is derived from an EMBL/GenBank/DDBJ whole genome shotgun (WGS) entry which is preliminary data.</text>
</comment>
<name>A0ABQ5QQF9_9ACTN</name>
<reference evidence="1" key="1">
    <citation type="submission" date="2022-12" db="EMBL/GenBank/DDBJ databases">
        <title>New Phytohabitans aurantiacus sp. RD004123 nov., an actinomycete isolated from soil.</title>
        <authorList>
            <person name="Triningsih D.W."/>
            <person name="Harunari E."/>
            <person name="Igarashi Y."/>
        </authorList>
    </citation>
    <scope>NUCLEOTIDE SEQUENCE</scope>
    <source>
        <strain evidence="1">RD004123</strain>
    </source>
</reference>
<sequence length="245" mass="25215">MTEGATQSTVLGVGMAVSCPRCGGPVRPPDLMHSEWRCDDCGPVPPLHVAEHVGPEIVASALATIAHAQTAQGRPPVPVWCPWPLPPGWTMTGVAWAGDDRTGVRATAVACSGPAPLRGGPADVVLVAEEPGVGLGNRFGGIPGPDPGALIADAISDTAGHAGELGGAHAKIKVGGHPTPLWSVKSPTDRSAYAGEARGMWLYAITWPASAGYLLAEHVVLHDLSEWLPPELVYGAPSPYLHGRA</sequence>
<proteinExistence type="predicted"/>
<gene>
    <name evidence="1" type="ORF">Pa4123_08220</name>
</gene>
<evidence type="ECO:0000313" key="2">
    <source>
        <dbReference type="Proteomes" id="UP001144280"/>
    </source>
</evidence>
<dbReference type="Pfam" id="PF20544">
    <property type="entry name" value="DUF6758"/>
    <property type="match status" value="1"/>
</dbReference>
<evidence type="ECO:0000313" key="1">
    <source>
        <dbReference type="EMBL" id="GLH95550.1"/>
    </source>
</evidence>
<keyword evidence="2" id="KW-1185">Reference proteome</keyword>
<protein>
    <submittedName>
        <fullName evidence="1">Uncharacterized protein</fullName>
    </submittedName>
</protein>
<dbReference type="EMBL" id="BSDI01000003">
    <property type="protein sequence ID" value="GLH95550.1"/>
    <property type="molecule type" value="Genomic_DNA"/>
</dbReference>
<dbReference type="Proteomes" id="UP001144280">
    <property type="component" value="Unassembled WGS sequence"/>
</dbReference>